<dbReference type="GO" id="GO:0042277">
    <property type="term" value="F:peptide binding"/>
    <property type="evidence" value="ECO:0007669"/>
    <property type="project" value="TreeGrafter"/>
</dbReference>
<name>T1GD20_MEGSC</name>
<dbReference type="Gene3D" id="2.60.40.1910">
    <property type="match status" value="1"/>
</dbReference>
<dbReference type="Proteomes" id="UP000015102">
    <property type="component" value="Unassembled WGS sequence"/>
</dbReference>
<dbReference type="GO" id="GO:0005737">
    <property type="term" value="C:cytoplasm"/>
    <property type="evidence" value="ECO:0007669"/>
    <property type="project" value="TreeGrafter"/>
</dbReference>
<reference evidence="1" key="2">
    <citation type="submission" date="2015-06" db="UniProtKB">
        <authorList>
            <consortium name="EnsemblMetazoa"/>
        </authorList>
    </citation>
    <scope>IDENTIFICATION</scope>
</reference>
<dbReference type="GO" id="GO:0006508">
    <property type="term" value="P:proteolysis"/>
    <property type="evidence" value="ECO:0007669"/>
    <property type="project" value="TreeGrafter"/>
</dbReference>
<dbReference type="PANTHER" id="PTHR11533:SF174">
    <property type="entry name" value="PUROMYCIN-SENSITIVE AMINOPEPTIDASE-RELATED"/>
    <property type="match status" value="1"/>
</dbReference>
<accession>T1GD20</accession>
<dbReference type="AlphaFoldDB" id="T1GD20"/>
<sequence length="160" mass="18800">MECVDLEFSDFFEGWGGGILKNSYKSVETSSFLLEIPKSVTKVIESWIEKGGFPVIDIDVLENNEYNITQKRFLRNPMEYDDELNHQWTCSLSFLTDISKEKNNINFKEDSKSMSISFDESVKWYICDTNYFTLYRVNYNIENWEALISALIIDSKVLFF</sequence>
<keyword evidence="2" id="KW-1185">Reference proteome</keyword>
<dbReference type="GO" id="GO:0043171">
    <property type="term" value="P:peptide catabolic process"/>
    <property type="evidence" value="ECO:0007669"/>
    <property type="project" value="TreeGrafter"/>
</dbReference>
<dbReference type="GO" id="GO:0008270">
    <property type="term" value="F:zinc ion binding"/>
    <property type="evidence" value="ECO:0007669"/>
    <property type="project" value="TreeGrafter"/>
</dbReference>
<dbReference type="EMBL" id="CAQQ02067992">
    <property type="status" value="NOT_ANNOTATED_CDS"/>
    <property type="molecule type" value="Genomic_DNA"/>
</dbReference>
<dbReference type="PANTHER" id="PTHR11533">
    <property type="entry name" value="PROTEASE M1 ZINC METALLOPROTEASE"/>
    <property type="match status" value="1"/>
</dbReference>
<dbReference type="GO" id="GO:0016020">
    <property type="term" value="C:membrane"/>
    <property type="evidence" value="ECO:0007669"/>
    <property type="project" value="TreeGrafter"/>
</dbReference>
<evidence type="ECO:0000313" key="1">
    <source>
        <dbReference type="EnsemblMetazoa" id="MESCA001199-PA"/>
    </source>
</evidence>
<dbReference type="GO" id="GO:0005615">
    <property type="term" value="C:extracellular space"/>
    <property type="evidence" value="ECO:0007669"/>
    <property type="project" value="TreeGrafter"/>
</dbReference>
<evidence type="ECO:0000313" key="2">
    <source>
        <dbReference type="Proteomes" id="UP000015102"/>
    </source>
</evidence>
<dbReference type="EnsemblMetazoa" id="MESCA001199-RA">
    <property type="protein sequence ID" value="MESCA001199-PA"/>
    <property type="gene ID" value="MESCA001199"/>
</dbReference>
<organism evidence="1 2">
    <name type="scientific">Megaselia scalaris</name>
    <name type="common">Humpbacked fly</name>
    <name type="synonym">Phora scalaris</name>
    <dbReference type="NCBI Taxonomy" id="36166"/>
    <lineage>
        <taxon>Eukaryota</taxon>
        <taxon>Metazoa</taxon>
        <taxon>Ecdysozoa</taxon>
        <taxon>Arthropoda</taxon>
        <taxon>Hexapoda</taxon>
        <taxon>Insecta</taxon>
        <taxon>Pterygota</taxon>
        <taxon>Neoptera</taxon>
        <taxon>Endopterygota</taxon>
        <taxon>Diptera</taxon>
        <taxon>Brachycera</taxon>
        <taxon>Muscomorpha</taxon>
        <taxon>Platypezoidea</taxon>
        <taxon>Phoridae</taxon>
        <taxon>Megaseliini</taxon>
        <taxon>Megaselia</taxon>
    </lineage>
</organism>
<reference evidence="2" key="1">
    <citation type="submission" date="2013-02" db="EMBL/GenBank/DDBJ databases">
        <authorList>
            <person name="Hughes D."/>
        </authorList>
    </citation>
    <scope>NUCLEOTIDE SEQUENCE</scope>
    <source>
        <strain>Durham</strain>
        <strain evidence="2">NC isolate 2 -- Noor lab</strain>
    </source>
</reference>
<proteinExistence type="predicted"/>
<dbReference type="STRING" id="36166.T1GD20"/>
<protein>
    <submittedName>
        <fullName evidence="1">Uncharacterized protein</fullName>
    </submittedName>
</protein>
<dbReference type="GO" id="GO:0070006">
    <property type="term" value="F:metalloaminopeptidase activity"/>
    <property type="evidence" value="ECO:0007669"/>
    <property type="project" value="TreeGrafter"/>
</dbReference>
<dbReference type="HOGENOM" id="CLU_1654136_0_0_1"/>
<dbReference type="InterPro" id="IPR050344">
    <property type="entry name" value="Peptidase_M1_aminopeptidases"/>
</dbReference>